<feature type="coiled-coil region" evidence="1">
    <location>
        <begin position="68"/>
        <end position="109"/>
    </location>
</feature>
<reference evidence="2 3" key="1">
    <citation type="journal article" date="2014" name="Int. J. Syst. Evol. Microbiol.">
        <title>Jeotgalibaca dankookensis gen. nov., sp. nov., a member of the family Carnobacteriaceae, isolated from seujeot (Korean traditional food).</title>
        <authorList>
            <person name="Lee D.G."/>
            <person name="Trujillo M.E."/>
            <person name="Kang H."/>
            <person name="Ahn T.Y."/>
        </authorList>
    </citation>
    <scope>NUCLEOTIDE SEQUENCE [LARGE SCALE GENOMIC DNA]</scope>
    <source>
        <strain evidence="2 3">EX-07</strain>
        <plasmid evidence="3">Plasmid</plasmid>
    </source>
</reference>
<name>A0A1S6IS92_9LACT</name>
<dbReference type="RefSeq" id="WP_062471947.1">
    <property type="nucleotide sequence ID" value="NZ_BBYN01000034.1"/>
</dbReference>
<sequence>MGTISIRELAKELGISKQATHKRMEQLLPEFQPEMVNSVYELTLTIADAIRVSKKQATTVNQPHVYEVEALNRQISDLKEDKKQLYRQLDQYQKLLDQQQQLTLQANQQIRRLQLSQ</sequence>
<organism evidence="2 3">
    <name type="scientific">Jeotgalibaca dankookensis</name>
    <dbReference type="NCBI Taxonomy" id="708126"/>
    <lineage>
        <taxon>Bacteria</taxon>
        <taxon>Bacillati</taxon>
        <taxon>Bacillota</taxon>
        <taxon>Bacilli</taxon>
        <taxon>Lactobacillales</taxon>
        <taxon>Carnobacteriaceae</taxon>
        <taxon>Jeotgalibaca</taxon>
    </lineage>
</organism>
<geneLocation type="plasmid" evidence="3"/>
<dbReference type="AlphaFoldDB" id="A0A1S6IS92"/>
<accession>A0A1S6IS92</accession>
<protein>
    <submittedName>
        <fullName evidence="2">Uncharacterized protein</fullName>
    </submittedName>
</protein>
<keyword evidence="2" id="KW-0614">Plasmid</keyword>
<evidence type="ECO:0000313" key="2">
    <source>
        <dbReference type="EMBL" id="AQS54412.1"/>
    </source>
</evidence>
<dbReference type="KEGG" id="jda:BW727_200009"/>
<dbReference type="Proteomes" id="UP000188993">
    <property type="component" value="Plasmid unnamed"/>
</dbReference>
<gene>
    <name evidence="2" type="ORF">BW727_200009</name>
</gene>
<keyword evidence="3" id="KW-1185">Reference proteome</keyword>
<evidence type="ECO:0000256" key="1">
    <source>
        <dbReference type="SAM" id="Coils"/>
    </source>
</evidence>
<dbReference type="EMBL" id="CP019729">
    <property type="protein sequence ID" value="AQS54412.1"/>
    <property type="molecule type" value="Genomic_DNA"/>
</dbReference>
<dbReference type="Pfam" id="PF13412">
    <property type="entry name" value="HTH_24"/>
    <property type="match status" value="1"/>
</dbReference>
<evidence type="ECO:0000313" key="3">
    <source>
        <dbReference type="Proteomes" id="UP000188993"/>
    </source>
</evidence>
<keyword evidence="1" id="KW-0175">Coiled coil</keyword>
<proteinExistence type="predicted"/>